<feature type="region of interest" description="Disordered" evidence="2">
    <location>
        <begin position="584"/>
        <end position="633"/>
    </location>
</feature>
<dbReference type="KEGG" id="abaw:D5400_17510"/>
<evidence type="ECO:0000313" key="3">
    <source>
        <dbReference type="EMBL" id="AZN72837.1"/>
    </source>
</evidence>
<feature type="compositionally biased region" description="Basic and acidic residues" evidence="2">
    <location>
        <begin position="613"/>
        <end position="633"/>
    </location>
</feature>
<dbReference type="PANTHER" id="PTHR12558">
    <property type="entry name" value="CELL DIVISION CYCLE 16,23,27"/>
    <property type="match status" value="1"/>
</dbReference>
<dbReference type="AlphaFoldDB" id="A0A3Q8XQA9"/>
<dbReference type="SMART" id="SM00028">
    <property type="entry name" value="TPR"/>
    <property type="match status" value="7"/>
</dbReference>
<reference evidence="3 4" key="1">
    <citation type="submission" date="2018-09" db="EMBL/GenBank/DDBJ databases">
        <title>Marinorhizobium profundi gen. nov., sp. nov., isolated from a deep-sea sediment sample from the New Britain Trench and proposal of Marinorhizobiaceae fam. nov. in the order Rhizobiales of the class Alphaproteobacteria.</title>
        <authorList>
            <person name="Cao J."/>
        </authorList>
    </citation>
    <scope>NUCLEOTIDE SEQUENCE [LARGE SCALE GENOMIC DNA]</scope>
    <source>
        <strain evidence="3 4">WS11</strain>
    </source>
</reference>
<dbReference type="InterPro" id="IPR011990">
    <property type="entry name" value="TPR-like_helical_dom_sf"/>
</dbReference>
<organism evidence="3 4">
    <name type="scientific">Georhizobium profundi</name>
    <dbReference type="NCBI Taxonomy" id="2341112"/>
    <lineage>
        <taxon>Bacteria</taxon>
        <taxon>Pseudomonadati</taxon>
        <taxon>Pseudomonadota</taxon>
        <taxon>Alphaproteobacteria</taxon>
        <taxon>Hyphomicrobiales</taxon>
        <taxon>Rhizobiaceae</taxon>
        <taxon>Georhizobium</taxon>
    </lineage>
</organism>
<feature type="repeat" description="TPR" evidence="1">
    <location>
        <begin position="438"/>
        <end position="471"/>
    </location>
</feature>
<dbReference type="SUPFAM" id="SSF48452">
    <property type="entry name" value="TPR-like"/>
    <property type="match status" value="1"/>
</dbReference>
<feature type="repeat" description="TPR" evidence="1">
    <location>
        <begin position="541"/>
        <end position="574"/>
    </location>
</feature>
<gene>
    <name evidence="3" type="ORF">D5400_17510</name>
</gene>
<evidence type="ECO:0000256" key="2">
    <source>
        <dbReference type="SAM" id="MobiDB-lite"/>
    </source>
</evidence>
<accession>A0A3Q8XQA9</accession>
<evidence type="ECO:0000313" key="4">
    <source>
        <dbReference type="Proteomes" id="UP000268192"/>
    </source>
</evidence>
<keyword evidence="1" id="KW-0802">TPR repeat</keyword>
<protein>
    <submittedName>
        <fullName evidence="3">Tetratricopeptide repeat protein</fullName>
    </submittedName>
</protein>
<proteinExistence type="predicted"/>
<dbReference type="Gene3D" id="1.25.40.10">
    <property type="entry name" value="Tetratricopeptide repeat domain"/>
    <property type="match status" value="3"/>
</dbReference>
<keyword evidence="4" id="KW-1185">Reference proteome</keyword>
<evidence type="ECO:0000256" key="1">
    <source>
        <dbReference type="PROSITE-ProRule" id="PRU00339"/>
    </source>
</evidence>
<dbReference type="Pfam" id="PF13432">
    <property type="entry name" value="TPR_16"/>
    <property type="match status" value="1"/>
</dbReference>
<sequence>MLKGWIERLAGSAAIGVIAALVGVSAPMSASAQEAAAPPAEAAEETPAIPLDAESIGSFAGAFLAARTADVDRDTASAIGFYARALAFDPSNNEIKQRLMLAHIAEGEFEDGLVLAEELKDDASIERATDLIRAVEALRNREFNTVETLLDYDGVNELDRLLSGLLRSWARLGQGETDEALTMIDELQGPEWYGIFLNFHGGSIAAAGGNVAEARSRLNAAITDQAGGGAAPDTYMRAVMALAALEAREGNQQAALDVISTGETFSPDYAPLTALRQSIEAGENPPSDIDTAQDGAASVLHTIAAALNREGAEEIVTLYLQLARVLDAGNAATLILLGGLAENMERSEQAIAIYESIPEDSPMRRIAELQLGLNLADLGRTDEAKAYLQSLIEADPNDMRSYLAYGSVLSSAEQYDEMAANYDRAAEVIGDDADRRHWNIFFQRGIAYERLKEWEQAEPNFLKSLELFPNQPQVLNYLGYSWVDMNMNLDEGMEMIEQAVALRPNDGYIVDSLGWAHYRLGDYEAAVQELERAVELRPADATINDHLGDAYWRVGRRLEAVFQWNRALTLEPEDDQIPLIQAKIEDGLDDTPPPATANGGPEESRTPPAVADPDERSDLPELHRTFTRDVVAR</sequence>
<dbReference type="EMBL" id="CP032509">
    <property type="protein sequence ID" value="AZN72837.1"/>
    <property type="molecule type" value="Genomic_DNA"/>
</dbReference>
<dbReference type="SUPFAM" id="SSF81901">
    <property type="entry name" value="HCP-like"/>
    <property type="match status" value="1"/>
</dbReference>
<dbReference type="PROSITE" id="PS50005">
    <property type="entry name" value="TPR"/>
    <property type="match status" value="3"/>
</dbReference>
<name>A0A3Q8XQA9_9HYPH</name>
<dbReference type="OrthoDB" id="9766710at2"/>
<dbReference type="InterPro" id="IPR019734">
    <property type="entry name" value="TPR_rpt"/>
</dbReference>
<dbReference type="RefSeq" id="WP_126011168.1">
    <property type="nucleotide sequence ID" value="NZ_CP032509.1"/>
</dbReference>
<dbReference type="PANTHER" id="PTHR12558:SF13">
    <property type="entry name" value="CELL DIVISION CYCLE PROTEIN 27 HOMOLOG"/>
    <property type="match status" value="1"/>
</dbReference>
<dbReference type="Pfam" id="PF13414">
    <property type="entry name" value="TPR_11"/>
    <property type="match status" value="1"/>
</dbReference>
<dbReference type="Proteomes" id="UP000268192">
    <property type="component" value="Chromosome"/>
</dbReference>
<feature type="repeat" description="TPR" evidence="1">
    <location>
        <begin position="507"/>
        <end position="540"/>
    </location>
</feature>